<dbReference type="Pfam" id="PF00456">
    <property type="entry name" value="Transketolase_N"/>
    <property type="match status" value="1"/>
</dbReference>
<feature type="binding site" evidence="16">
    <location>
        <position position="472"/>
    </location>
    <ligand>
        <name>substrate</name>
    </ligand>
</feature>
<dbReference type="Gene3D" id="3.40.50.970">
    <property type="match status" value="2"/>
</dbReference>
<dbReference type="InterPro" id="IPR049557">
    <property type="entry name" value="Transketolase_CS"/>
</dbReference>
<evidence type="ECO:0000313" key="23">
    <source>
        <dbReference type="Proteomes" id="UP000273252"/>
    </source>
</evidence>
<comment type="cofactor">
    <cofactor evidence="18">
        <name>Mg(2+)</name>
        <dbReference type="ChEBI" id="CHEBI:18420"/>
    </cofactor>
    <text evidence="18">Binds 1 Mg(2+) ion per subunit. Can also utilize other divalent metal cations, such as Ca(2+), Mn(2+) and Co(2+).</text>
</comment>
<evidence type="ECO:0000313" key="22">
    <source>
        <dbReference type="EMBL" id="RJX67182.1"/>
    </source>
</evidence>
<feature type="binding site" evidence="17">
    <location>
        <position position="65"/>
    </location>
    <ligand>
        <name>thiamine diphosphate</name>
        <dbReference type="ChEBI" id="CHEBI:58937"/>
    </ligand>
</feature>
<keyword evidence="12 17" id="KW-0786">Thiamine pyrophosphate</keyword>
<evidence type="ECO:0000256" key="3">
    <source>
        <dbReference type="ARBA" id="ARBA00001941"/>
    </source>
</evidence>
<dbReference type="Pfam" id="PF22613">
    <property type="entry name" value="Transketolase_C_1"/>
    <property type="match status" value="1"/>
</dbReference>
<evidence type="ECO:0000256" key="1">
    <source>
        <dbReference type="ARBA" id="ARBA00001913"/>
    </source>
</evidence>
<dbReference type="OrthoDB" id="8732661at2"/>
<feature type="active site" description="Proton donor" evidence="15">
    <location>
        <position position="410"/>
    </location>
</feature>
<dbReference type="FunFam" id="3.40.50.920:FF:000003">
    <property type="entry name" value="Transketolase"/>
    <property type="match status" value="1"/>
</dbReference>
<evidence type="ECO:0000259" key="21">
    <source>
        <dbReference type="SMART" id="SM00861"/>
    </source>
</evidence>
<dbReference type="AlphaFoldDB" id="A0A3A6QJ96"/>
<dbReference type="InterPro" id="IPR029061">
    <property type="entry name" value="THDP-binding"/>
</dbReference>
<name>A0A3A6QJ96_9VIBR</name>
<dbReference type="EMBL" id="QVMU01000025">
    <property type="protein sequence ID" value="RJX67182.1"/>
    <property type="molecule type" value="Genomic_DNA"/>
</dbReference>
<dbReference type="InterPro" id="IPR055152">
    <property type="entry name" value="Transketolase-like_C_2"/>
</dbReference>
<comment type="similarity">
    <text evidence="5 20">Belongs to the transketolase family.</text>
</comment>
<keyword evidence="9 18" id="KW-0479">Metal-binding</keyword>
<feature type="binding site" evidence="17">
    <location>
        <position position="436"/>
    </location>
    <ligand>
        <name>thiamine diphosphate</name>
        <dbReference type="ChEBI" id="CHEBI:58937"/>
    </ligand>
</feature>
<comment type="subunit">
    <text evidence="6 20">Homodimer.</text>
</comment>
<organism evidence="22 23">
    <name type="scientific">Vibrio sinensis</name>
    <dbReference type="NCBI Taxonomy" id="2302434"/>
    <lineage>
        <taxon>Bacteria</taxon>
        <taxon>Pseudomonadati</taxon>
        <taxon>Pseudomonadota</taxon>
        <taxon>Gammaproteobacteria</taxon>
        <taxon>Vibrionales</taxon>
        <taxon>Vibrionaceae</taxon>
        <taxon>Vibrio</taxon>
    </lineage>
</organism>
<evidence type="ECO:0000256" key="7">
    <source>
        <dbReference type="ARBA" id="ARBA00013152"/>
    </source>
</evidence>
<dbReference type="GO" id="GO:0009052">
    <property type="term" value="P:pentose-phosphate shunt, non-oxidative branch"/>
    <property type="evidence" value="ECO:0007669"/>
    <property type="project" value="UniProtKB-ARBA"/>
</dbReference>
<dbReference type="InterPro" id="IPR033247">
    <property type="entry name" value="Transketolase_fam"/>
</dbReference>
<evidence type="ECO:0000256" key="12">
    <source>
        <dbReference type="ARBA" id="ARBA00023052"/>
    </source>
</evidence>
<dbReference type="Proteomes" id="UP000273252">
    <property type="component" value="Unassembled WGS sequence"/>
</dbReference>
<dbReference type="SUPFAM" id="SSF52922">
    <property type="entry name" value="TK C-terminal domain-like"/>
    <property type="match status" value="1"/>
</dbReference>
<feature type="binding site" evidence="17">
    <location>
        <position position="184"/>
    </location>
    <ligand>
        <name>thiamine diphosphate</name>
        <dbReference type="ChEBI" id="CHEBI:58937"/>
    </ligand>
</feature>
<dbReference type="CDD" id="cd07033">
    <property type="entry name" value="TPP_PYR_DXS_TK_like"/>
    <property type="match status" value="1"/>
</dbReference>
<keyword evidence="11 18" id="KW-0460">Magnesium</keyword>
<evidence type="ECO:0000256" key="10">
    <source>
        <dbReference type="ARBA" id="ARBA00022837"/>
    </source>
</evidence>
<dbReference type="PANTHER" id="PTHR43522:SF2">
    <property type="entry name" value="TRANSKETOLASE 1-RELATED"/>
    <property type="match status" value="1"/>
</dbReference>
<evidence type="ECO:0000256" key="14">
    <source>
        <dbReference type="NCBIfam" id="TIGR00232"/>
    </source>
</evidence>
<feature type="binding site" evidence="17">
    <location>
        <position position="155"/>
    </location>
    <ligand>
        <name>thiamine diphosphate</name>
        <dbReference type="ChEBI" id="CHEBI:58937"/>
    </ligand>
</feature>
<reference evidence="22 23" key="1">
    <citation type="submission" date="2018-08" db="EMBL/GenBank/DDBJ databases">
        <title>Vibrio isolated from the Eastern China Marginal Seas.</title>
        <authorList>
            <person name="Li Y."/>
        </authorList>
    </citation>
    <scope>NUCLEOTIDE SEQUENCE [LARGE SCALE GENOMIC DNA]</scope>
    <source>
        <strain evidence="22 23">BEI233</strain>
    </source>
</reference>
<dbReference type="InterPro" id="IPR009014">
    <property type="entry name" value="Transketo_C/PFOR_II"/>
</dbReference>
<evidence type="ECO:0000256" key="17">
    <source>
        <dbReference type="PIRSR" id="PIRSR605478-3"/>
    </source>
</evidence>
<dbReference type="Pfam" id="PF02779">
    <property type="entry name" value="Transket_pyr"/>
    <property type="match status" value="1"/>
</dbReference>
<sequence length="663" mass="71705">MERKTLANAIRALSMDGVQKANSGHPGAPMGMADIAEVLWRSHLNHNPSNPEWSDRDRFVLSNGHGSMLIYSLLHLSGYALSIDDLKNFRQLHSKTPGHPEYGYAPGIETTTGPLGQGITNAVGMAMAEKALAAQFNQAGHDIVDHHTYVFMGDGCLMEGISHEACSLAGTLGLGKLIAFWDDNGISIDGHVEGWFSDDTPKRFEAYGWHVIPAVDGHDADAINAAIIAAKADPRPTLICTKTIIGFGSPNKSGSHDCHGAPLGAEEIAATRKQLGWEHGPFEIPSEIYAEWSAIETGAAKEASWNEKFAAYEAAHPELAAEYKRRVNGELPAQWEEKTSQIIADLQANPANIASRKASQNALEAFGAMLPEFMGGSADLAPSNLTMWSGSKSLTAEDFSGNYIHYGVREFGMTAIMNGIALHGGFVPYGATFLMFMEYARNAMRMAALMKIQNIQVYTHDSIGLGEDGPTHQPVEQIASLRLTPNMSTWRPCDQVESAVAWKLAIERKDGPTALIFSRQNLAQQPRDAEQIANIAKGGYILKDCAGKPELILIATGSEVELAVKAAEQLTAEGKAVRVVSMPATDAFDKQDAAYRESVLPSDVTARVAIEAGIADFWYKYVGFDGRIIGMTTFGESAPAEQLFEMFGFTVENVVDTAKELLA</sequence>
<dbReference type="GO" id="GO:0004802">
    <property type="term" value="F:transketolase activity"/>
    <property type="evidence" value="ECO:0007669"/>
    <property type="project" value="UniProtKB-UniRule"/>
</dbReference>
<evidence type="ECO:0000256" key="16">
    <source>
        <dbReference type="PIRSR" id="PIRSR605478-2"/>
    </source>
</evidence>
<comment type="cofactor">
    <cofactor evidence="2">
        <name>Mn(2+)</name>
        <dbReference type="ChEBI" id="CHEBI:29035"/>
    </cofactor>
</comment>
<feature type="binding site" evidence="18">
    <location>
        <position position="186"/>
    </location>
    <ligand>
        <name>Mg(2+)</name>
        <dbReference type="ChEBI" id="CHEBI:18420"/>
    </ligand>
</feature>
<feature type="binding site" evidence="16">
    <location>
        <position position="383"/>
    </location>
    <ligand>
        <name>substrate</name>
    </ligand>
</feature>
<evidence type="ECO:0000256" key="15">
    <source>
        <dbReference type="PIRSR" id="PIRSR605478-1"/>
    </source>
</evidence>
<dbReference type="InterPro" id="IPR005475">
    <property type="entry name" value="Transketolase-like_Pyr-bd"/>
</dbReference>
<evidence type="ECO:0000256" key="8">
    <source>
        <dbReference type="ARBA" id="ARBA00022679"/>
    </source>
</evidence>
<feature type="binding site" evidence="16">
    <location>
        <position position="460"/>
    </location>
    <ligand>
        <name>substrate</name>
    </ligand>
</feature>
<feature type="binding site" evidence="18">
    <location>
        <position position="184"/>
    </location>
    <ligand>
        <name>Mg(2+)</name>
        <dbReference type="ChEBI" id="CHEBI:18420"/>
    </ligand>
</feature>
<dbReference type="GO" id="GO:0005829">
    <property type="term" value="C:cytosol"/>
    <property type="evidence" value="ECO:0007669"/>
    <property type="project" value="TreeGrafter"/>
</dbReference>
<dbReference type="CDD" id="cd02012">
    <property type="entry name" value="TPP_TK"/>
    <property type="match status" value="1"/>
</dbReference>
<comment type="cofactor">
    <cofactor evidence="1">
        <name>Ca(2+)</name>
        <dbReference type="ChEBI" id="CHEBI:29108"/>
    </cofactor>
</comment>
<dbReference type="PANTHER" id="PTHR43522">
    <property type="entry name" value="TRANSKETOLASE"/>
    <property type="match status" value="1"/>
</dbReference>
<dbReference type="InterPro" id="IPR005474">
    <property type="entry name" value="Transketolase_N"/>
</dbReference>
<dbReference type="InterPro" id="IPR005478">
    <property type="entry name" value="Transketolase_bac-like"/>
</dbReference>
<feature type="binding site" evidence="17">
    <location>
        <begin position="113"/>
        <end position="115"/>
    </location>
    <ligand>
        <name>thiamine diphosphate</name>
        <dbReference type="ChEBI" id="CHEBI:58937"/>
    </ligand>
</feature>
<feature type="binding site" evidence="18">
    <location>
        <position position="154"/>
    </location>
    <ligand>
        <name>Mg(2+)</name>
        <dbReference type="ChEBI" id="CHEBI:18420"/>
    </ligand>
</feature>
<dbReference type="Gene3D" id="3.40.50.920">
    <property type="match status" value="1"/>
</dbReference>
<keyword evidence="23" id="KW-1185">Reference proteome</keyword>
<feature type="binding site" evidence="16">
    <location>
        <position position="25"/>
    </location>
    <ligand>
        <name>substrate</name>
    </ligand>
</feature>
<dbReference type="FunFam" id="3.40.50.970:FF:000004">
    <property type="entry name" value="Transketolase"/>
    <property type="match status" value="1"/>
</dbReference>
<evidence type="ECO:0000256" key="5">
    <source>
        <dbReference type="ARBA" id="ARBA00007131"/>
    </source>
</evidence>
<dbReference type="SMART" id="SM00861">
    <property type="entry name" value="Transket_pyr"/>
    <property type="match status" value="1"/>
</dbReference>
<gene>
    <name evidence="22" type="primary">tkt</name>
    <name evidence="22" type="ORF">DZ860_19395</name>
</gene>
<keyword evidence="8 20" id="KW-0808">Transferase</keyword>
<comment type="cofactor">
    <cofactor evidence="3">
        <name>Co(2+)</name>
        <dbReference type="ChEBI" id="CHEBI:48828"/>
    </cofactor>
</comment>
<evidence type="ECO:0000256" key="2">
    <source>
        <dbReference type="ARBA" id="ARBA00001936"/>
    </source>
</evidence>
<comment type="cofactor">
    <cofactor evidence="17">
        <name>thiamine diphosphate</name>
        <dbReference type="ChEBI" id="CHEBI:58937"/>
    </cofactor>
    <text evidence="17">Binds 1 thiamine pyrophosphate per subunit. During the reaction, the substrate forms a covalent intermediate with the cofactor.</text>
</comment>
<dbReference type="SUPFAM" id="SSF52518">
    <property type="entry name" value="Thiamin diphosphate-binding fold (THDP-binding)"/>
    <property type="match status" value="2"/>
</dbReference>
<evidence type="ECO:0000256" key="4">
    <source>
        <dbReference type="ARBA" id="ARBA00002931"/>
    </source>
</evidence>
<feature type="binding site" evidence="16">
    <location>
        <position position="519"/>
    </location>
    <ligand>
        <name>substrate</name>
    </ligand>
</feature>
<feature type="binding site" evidence="16">
    <location>
        <position position="468"/>
    </location>
    <ligand>
        <name>substrate</name>
    </ligand>
</feature>
<dbReference type="NCBIfam" id="TIGR00232">
    <property type="entry name" value="tktlase_bact"/>
    <property type="match status" value="1"/>
</dbReference>
<dbReference type="PROSITE" id="PS00802">
    <property type="entry name" value="TRANSKETOLASE_2"/>
    <property type="match status" value="1"/>
</dbReference>
<evidence type="ECO:0000256" key="11">
    <source>
        <dbReference type="ARBA" id="ARBA00022842"/>
    </source>
</evidence>
<feature type="domain" description="Transketolase-like pyrimidine-binding" evidence="21">
    <location>
        <begin position="353"/>
        <end position="524"/>
    </location>
</feature>
<dbReference type="RefSeq" id="WP_120034443.1">
    <property type="nucleotide sequence ID" value="NZ_QVMU01000025.1"/>
</dbReference>
<accession>A0A3A6QJ96</accession>
<comment type="catalytic activity">
    <reaction evidence="13 20">
        <text>D-sedoheptulose 7-phosphate + D-glyceraldehyde 3-phosphate = aldehydo-D-ribose 5-phosphate + D-xylulose 5-phosphate</text>
        <dbReference type="Rhea" id="RHEA:10508"/>
        <dbReference type="ChEBI" id="CHEBI:57483"/>
        <dbReference type="ChEBI" id="CHEBI:57737"/>
        <dbReference type="ChEBI" id="CHEBI:58273"/>
        <dbReference type="ChEBI" id="CHEBI:59776"/>
        <dbReference type="EC" id="2.2.1.1"/>
    </reaction>
</comment>
<feature type="site" description="Important for catalytic activity" evidence="19">
    <location>
        <position position="25"/>
    </location>
</feature>
<comment type="caution">
    <text evidence="22">The sequence shown here is derived from an EMBL/GenBank/DDBJ whole genome shotgun (WGS) entry which is preliminary data.</text>
</comment>
<evidence type="ECO:0000256" key="18">
    <source>
        <dbReference type="PIRSR" id="PIRSR605478-4"/>
    </source>
</evidence>
<evidence type="ECO:0000256" key="13">
    <source>
        <dbReference type="ARBA" id="ARBA00049473"/>
    </source>
</evidence>
<protein>
    <recommendedName>
        <fullName evidence="7 14">Transketolase</fullName>
        <ecNumber evidence="7 14">2.2.1.1</ecNumber>
    </recommendedName>
</protein>
<feature type="binding site" evidence="16">
    <location>
        <position position="259"/>
    </location>
    <ligand>
        <name>substrate</name>
    </ligand>
</feature>
<evidence type="ECO:0000256" key="20">
    <source>
        <dbReference type="RuleBase" id="RU004996"/>
    </source>
</evidence>
<evidence type="ECO:0000256" key="9">
    <source>
        <dbReference type="ARBA" id="ARBA00022723"/>
    </source>
</evidence>
<feature type="binding site" evidence="17">
    <location>
        <position position="259"/>
    </location>
    <ligand>
        <name>thiamine diphosphate</name>
        <dbReference type="ChEBI" id="CHEBI:58937"/>
    </ligand>
</feature>
<proteinExistence type="inferred from homology"/>
<comment type="cofactor">
    <cofactor evidence="20">
        <name>Mg(2+)</name>
        <dbReference type="ChEBI" id="CHEBI:18420"/>
    </cofactor>
    <cofactor evidence="20">
        <name>Ca(2+)</name>
        <dbReference type="ChEBI" id="CHEBI:29108"/>
    </cofactor>
    <cofactor evidence="20">
        <name>Mn(2+)</name>
        <dbReference type="ChEBI" id="CHEBI:29035"/>
    </cofactor>
    <cofactor evidence="20">
        <name>Co(2+)</name>
        <dbReference type="ChEBI" id="CHEBI:48828"/>
    </cofactor>
    <text evidence="20">Binds 1 Mg(2+) ion per subunit. Can also utilize other divalent metal cations, such as Ca(2+), Mn(2+) and Co(2+).</text>
</comment>
<comment type="function">
    <text evidence="4 20">Catalyzes the transfer of a two-carbon ketol group from a ketose donor to an aldose acceptor, via a covalent intermediate with the cofactor thiamine pyrophosphate.</text>
</comment>
<keyword evidence="10 20" id="KW-0106">Calcium</keyword>
<evidence type="ECO:0000256" key="19">
    <source>
        <dbReference type="PIRSR" id="PIRSR605478-5"/>
    </source>
</evidence>
<evidence type="ECO:0000256" key="6">
    <source>
        <dbReference type="ARBA" id="ARBA00011738"/>
    </source>
</evidence>
<dbReference type="GO" id="GO:0046872">
    <property type="term" value="F:metal ion binding"/>
    <property type="evidence" value="ECO:0007669"/>
    <property type="project" value="UniProtKB-KW"/>
</dbReference>
<dbReference type="EC" id="2.2.1.1" evidence="7 14"/>
<dbReference type="FunFam" id="3.40.50.970:FF:000003">
    <property type="entry name" value="Transketolase"/>
    <property type="match status" value="1"/>
</dbReference>
<feature type="binding site" evidence="16">
    <location>
        <position position="356"/>
    </location>
    <ligand>
        <name>substrate</name>
    </ligand>
</feature>
<feature type="site" description="Important for catalytic activity" evidence="19">
    <location>
        <position position="259"/>
    </location>
</feature>
<dbReference type="InterPro" id="IPR020826">
    <property type="entry name" value="Transketolase_BS"/>
</dbReference>
<dbReference type="PROSITE" id="PS00801">
    <property type="entry name" value="TRANSKETOLASE_1"/>
    <property type="match status" value="1"/>
</dbReference>